<feature type="binding site" evidence="4">
    <location>
        <position position="31"/>
    </location>
    <ligand>
        <name>Zn(2+)</name>
        <dbReference type="ChEBI" id="CHEBI:29105"/>
        <label>1</label>
    </ligand>
</feature>
<feature type="binding site" evidence="4">
    <location>
        <position position="184"/>
    </location>
    <ligand>
        <name>Zn(2+)</name>
        <dbReference type="ChEBI" id="CHEBI:29105"/>
        <label>2</label>
    </ligand>
</feature>
<evidence type="ECO:0000256" key="1">
    <source>
        <dbReference type="ARBA" id="ARBA00022723"/>
    </source>
</evidence>
<keyword evidence="1 4" id="KW-0479">Metal-binding</keyword>
<sequence>MSASHKQAAHVSTARGPAAATDLGQTLMHEHIFVLDREIDSNYPGDWDEQQQIAGAVQKINDAAARGVQTIVDLTVLGLGRYIPLVARVAELVDVNIVVATGLYAYYDVPVFFKFRGPGRLMGGPELLTEFFLRDITEGIAGTTIKAGILKCATDKPGVTPGVERILRAVAAAHVETGVPISTHTDAATRRGLEQQAIFLEEGVDLSRVVIGHCGDSTDLDYLRALMDAGSYIGMDRFGLDLLLPFEERVRTVSELCRQGYAEKMVLSHDASCFTHNFDDVKKRELLPNWNFTHLHDHVLPALSELGVTDKQIHQMLVDNPCAILGS</sequence>
<comment type="caution">
    <text evidence="6">The sequence shown here is derived from an EMBL/GenBank/DDBJ whole genome shotgun (WGS) entry which is preliminary data.</text>
</comment>
<dbReference type="AlphaFoldDB" id="A0A7I9WPZ8"/>
<organism evidence="6 7">
    <name type="scientific">Mycolicibacterium murale</name>
    <dbReference type="NCBI Taxonomy" id="182220"/>
    <lineage>
        <taxon>Bacteria</taxon>
        <taxon>Bacillati</taxon>
        <taxon>Actinomycetota</taxon>
        <taxon>Actinomycetes</taxon>
        <taxon>Mycobacteriales</taxon>
        <taxon>Mycobacteriaceae</taxon>
        <taxon>Mycolicibacterium</taxon>
    </lineage>
</organism>
<feature type="binding site" description="via carbamate group" evidence="4">
    <location>
        <position position="151"/>
    </location>
    <ligand>
        <name>Zn(2+)</name>
        <dbReference type="ChEBI" id="CHEBI:29105"/>
        <label>2</label>
    </ligand>
</feature>
<evidence type="ECO:0000256" key="3">
    <source>
        <dbReference type="PIRSR" id="PIRSR601559-50"/>
    </source>
</evidence>
<accession>A0A7I9WPZ8</accession>
<comment type="similarity">
    <text evidence="5">Belongs to the metallo-dependent hydrolases superfamily. Phosphotriesterase family.</text>
</comment>
<feature type="binding site" evidence="4">
    <location>
        <position position="270"/>
    </location>
    <ligand>
        <name>Zn(2+)</name>
        <dbReference type="ChEBI" id="CHEBI:29105"/>
        <label>1</label>
    </ligand>
</feature>
<keyword evidence="2" id="KW-0378">Hydrolase</keyword>
<dbReference type="PROSITE" id="PS01322">
    <property type="entry name" value="PHOSPHOTRIESTERASE_1"/>
    <property type="match status" value="1"/>
</dbReference>
<name>A0A7I9WPZ8_9MYCO</name>
<dbReference type="Proteomes" id="UP000465241">
    <property type="component" value="Unassembled WGS sequence"/>
</dbReference>
<proteinExistence type="inferred from homology"/>
<dbReference type="Gene3D" id="3.20.20.140">
    <property type="entry name" value="Metal-dependent hydrolases"/>
    <property type="match status" value="1"/>
</dbReference>
<dbReference type="SUPFAM" id="SSF51556">
    <property type="entry name" value="Metallo-dependent hydrolases"/>
    <property type="match status" value="1"/>
</dbReference>
<dbReference type="InterPro" id="IPR032466">
    <property type="entry name" value="Metal_Hydrolase"/>
</dbReference>
<gene>
    <name evidence="6" type="primary">php_2</name>
    <name evidence="6" type="ORF">MMUR_39370</name>
</gene>
<evidence type="ECO:0000313" key="6">
    <source>
        <dbReference type="EMBL" id="GFG59801.1"/>
    </source>
</evidence>
<dbReference type="GO" id="GO:0016788">
    <property type="term" value="F:hydrolase activity, acting on ester bonds"/>
    <property type="evidence" value="ECO:0007669"/>
    <property type="project" value="InterPro"/>
</dbReference>
<evidence type="ECO:0000313" key="7">
    <source>
        <dbReference type="Proteomes" id="UP000465241"/>
    </source>
</evidence>
<evidence type="ECO:0000256" key="4">
    <source>
        <dbReference type="PIRSR" id="PIRSR601559-51"/>
    </source>
</evidence>
<feature type="binding site" evidence="4">
    <location>
        <position position="29"/>
    </location>
    <ligand>
        <name>Zn(2+)</name>
        <dbReference type="ChEBI" id="CHEBI:29105"/>
        <label>1</label>
    </ligand>
</feature>
<dbReference type="Pfam" id="PF02126">
    <property type="entry name" value="PTE"/>
    <property type="match status" value="1"/>
</dbReference>
<feature type="binding site" description="via carbamate group" evidence="4">
    <location>
        <position position="151"/>
    </location>
    <ligand>
        <name>Zn(2+)</name>
        <dbReference type="ChEBI" id="CHEBI:29105"/>
        <label>1</label>
    </ligand>
</feature>
<keyword evidence="7" id="KW-1185">Reference proteome</keyword>
<evidence type="ECO:0000256" key="5">
    <source>
        <dbReference type="PROSITE-ProRule" id="PRU00679"/>
    </source>
</evidence>
<dbReference type="PROSITE" id="PS51347">
    <property type="entry name" value="PHOSPHOTRIESTERASE_2"/>
    <property type="match status" value="1"/>
</dbReference>
<reference evidence="6 7" key="1">
    <citation type="journal article" date="2019" name="Emerg. Microbes Infect.">
        <title>Comprehensive subspecies identification of 175 nontuberculous mycobacteria species based on 7547 genomic profiles.</title>
        <authorList>
            <person name="Matsumoto Y."/>
            <person name="Kinjo T."/>
            <person name="Motooka D."/>
            <person name="Nabeya D."/>
            <person name="Jung N."/>
            <person name="Uechi K."/>
            <person name="Horii T."/>
            <person name="Iida T."/>
            <person name="Fujita J."/>
            <person name="Nakamura S."/>
        </authorList>
    </citation>
    <scope>NUCLEOTIDE SEQUENCE [LARGE SCALE GENOMIC DNA]</scope>
    <source>
        <strain evidence="6 7">JCM 13392</strain>
    </source>
</reference>
<dbReference type="InterPro" id="IPR001559">
    <property type="entry name" value="Phosphotriesterase"/>
</dbReference>
<dbReference type="RefSeq" id="WP_264034540.1">
    <property type="nucleotide sequence ID" value="NZ_BAAAMC010000015.1"/>
</dbReference>
<feature type="binding site" evidence="4">
    <location>
        <position position="213"/>
    </location>
    <ligand>
        <name>Zn(2+)</name>
        <dbReference type="ChEBI" id="CHEBI:29105"/>
        <label>2</label>
    </ligand>
</feature>
<dbReference type="PANTHER" id="PTHR10819:SF3">
    <property type="entry name" value="PHOSPHOTRIESTERASE-RELATED PROTEIN"/>
    <property type="match status" value="1"/>
</dbReference>
<evidence type="ECO:0000256" key="2">
    <source>
        <dbReference type="ARBA" id="ARBA00022801"/>
    </source>
</evidence>
<dbReference type="InterPro" id="IPR017947">
    <property type="entry name" value="AryldialkylPase_Zn-BS"/>
</dbReference>
<dbReference type="GO" id="GO:0008270">
    <property type="term" value="F:zinc ion binding"/>
    <property type="evidence" value="ECO:0007669"/>
    <property type="project" value="InterPro"/>
</dbReference>
<feature type="modified residue" description="N6-carboxylysine" evidence="3 5">
    <location>
        <position position="151"/>
    </location>
</feature>
<dbReference type="PANTHER" id="PTHR10819">
    <property type="entry name" value="PHOSPHOTRIESTERASE-RELATED"/>
    <property type="match status" value="1"/>
</dbReference>
<comment type="cofactor">
    <cofactor evidence="4">
        <name>a divalent metal cation</name>
        <dbReference type="ChEBI" id="CHEBI:60240"/>
    </cofactor>
    <text evidence="4">Binds 2 divalent metal cations per subunit.</text>
</comment>
<dbReference type="EMBL" id="BLKT01000003">
    <property type="protein sequence ID" value="GFG59801.1"/>
    <property type="molecule type" value="Genomic_DNA"/>
</dbReference>
<protein>
    <submittedName>
        <fullName evidence="6">Phosphotriesterase</fullName>
    </submittedName>
</protein>